<gene>
    <name evidence="7" type="ORF">SAMN05720469_101156</name>
</gene>
<evidence type="ECO:0000313" key="8">
    <source>
        <dbReference type="Proteomes" id="UP000184275"/>
    </source>
</evidence>
<dbReference type="PANTHER" id="PTHR43017:SF1">
    <property type="entry name" value="ACETYLTRANSFERASE YJL218W-RELATED"/>
    <property type="match status" value="1"/>
</dbReference>
<comment type="similarity">
    <text evidence="1 6">Belongs to the transferase hexapeptide repeat family.</text>
</comment>
<name>A0A1M6PX23_9BACT</name>
<dbReference type="Gene3D" id="2.160.10.10">
    <property type="entry name" value="Hexapeptide repeat proteins"/>
    <property type="match status" value="1"/>
</dbReference>
<keyword evidence="3" id="KW-0677">Repeat</keyword>
<keyword evidence="8" id="KW-1185">Reference proteome</keyword>
<dbReference type="Proteomes" id="UP000184275">
    <property type="component" value="Unassembled WGS sequence"/>
</dbReference>
<accession>A0A1M6PX23</accession>
<evidence type="ECO:0000256" key="3">
    <source>
        <dbReference type="ARBA" id="ARBA00022737"/>
    </source>
</evidence>
<dbReference type="EC" id="2.3.1.-" evidence="6"/>
<dbReference type="SUPFAM" id="SSF51161">
    <property type="entry name" value="Trimeric LpxA-like enzymes"/>
    <property type="match status" value="1"/>
</dbReference>
<dbReference type="FunFam" id="2.160.10.10:FF:000025">
    <property type="entry name" value="Hexapeptide-repeat containing-acetyltransferase"/>
    <property type="match status" value="1"/>
</dbReference>
<keyword evidence="4 6" id="KW-0012">Acyltransferase</keyword>
<proteinExistence type="inferred from homology"/>
<sequence>MKNTERRDLGIPYIADKDCFAEMARTRRLVQKLNTMDASDFNALKLATAELLGTSENGIINPPFHCDYGFHIHVGKNFYANYNCTILDVAEVHIGDNCLFGPNVSLYTAGHPIHSDMRNTGYEYGVPITIGDNVWLGGNVVVCPGVSIGSNVVVGAGSVVTKDIPEDCIAAGNPCKVIRKITDEDRKYYFKKRMFDQESLENIQRLLKKED</sequence>
<evidence type="ECO:0000256" key="5">
    <source>
        <dbReference type="ARBA" id="ARBA00055587"/>
    </source>
</evidence>
<evidence type="ECO:0000256" key="2">
    <source>
        <dbReference type="ARBA" id="ARBA00022679"/>
    </source>
</evidence>
<dbReference type="PROSITE" id="PS00101">
    <property type="entry name" value="HEXAPEP_TRANSFERASES"/>
    <property type="match status" value="1"/>
</dbReference>
<evidence type="ECO:0000256" key="4">
    <source>
        <dbReference type="ARBA" id="ARBA00023315"/>
    </source>
</evidence>
<dbReference type="Pfam" id="PF00132">
    <property type="entry name" value="Hexapep"/>
    <property type="match status" value="1"/>
</dbReference>
<reference evidence="8" key="1">
    <citation type="submission" date="2016-11" db="EMBL/GenBank/DDBJ databases">
        <authorList>
            <person name="Varghese N."/>
            <person name="Submissions S."/>
        </authorList>
    </citation>
    <scope>NUCLEOTIDE SEQUENCE [LARGE SCALE GENOMIC DNA]</scope>
    <source>
        <strain evidence="8">UWOS</strain>
    </source>
</reference>
<dbReference type="InterPro" id="IPR011004">
    <property type="entry name" value="Trimer_LpxA-like_sf"/>
</dbReference>
<evidence type="ECO:0000256" key="6">
    <source>
        <dbReference type="RuleBase" id="RU367021"/>
    </source>
</evidence>
<dbReference type="InterPro" id="IPR018357">
    <property type="entry name" value="Hexapep_transf_CS"/>
</dbReference>
<dbReference type="Pfam" id="PF14602">
    <property type="entry name" value="Hexapep_2"/>
    <property type="match status" value="1"/>
</dbReference>
<comment type="function">
    <text evidence="5">Acetyltransferase implicated in the O-acetylation of Nod factors.</text>
</comment>
<organism evidence="7 8">
    <name type="scientific">Fibrobacter intestinalis</name>
    <dbReference type="NCBI Taxonomy" id="28122"/>
    <lineage>
        <taxon>Bacteria</taxon>
        <taxon>Pseudomonadati</taxon>
        <taxon>Fibrobacterota</taxon>
        <taxon>Fibrobacteria</taxon>
        <taxon>Fibrobacterales</taxon>
        <taxon>Fibrobacteraceae</taxon>
        <taxon>Fibrobacter</taxon>
    </lineage>
</organism>
<dbReference type="CDD" id="cd03357">
    <property type="entry name" value="LbH_MAT_GAT"/>
    <property type="match status" value="1"/>
</dbReference>
<protein>
    <recommendedName>
        <fullName evidence="6">Acetyltransferase</fullName>
        <ecNumber evidence="6">2.3.1.-</ecNumber>
    </recommendedName>
</protein>
<dbReference type="EMBL" id="FRAW01000001">
    <property type="protein sequence ID" value="SHK12458.1"/>
    <property type="molecule type" value="Genomic_DNA"/>
</dbReference>
<evidence type="ECO:0000313" key="7">
    <source>
        <dbReference type="EMBL" id="SHK12458.1"/>
    </source>
</evidence>
<dbReference type="RefSeq" id="WP_073301796.1">
    <property type="nucleotide sequence ID" value="NZ_FRAW01000001.1"/>
</dbReference>
<dbReference type="InterPro" id="IPR001451">
    <property type="entry name" value="Hexapep"/>
</dbReference>
<evidence type="ECO:0000256" key="1">
    <source>
        <dbReference type="ARBA" id="ARBA00007274"/>
    </source>
</evidence>
<dbReference type="AlphaFoldDB" id="A0A1M6PX23"/>
<dbReference type="InterPro" id="IPR039369">
    <property type="entry name" value="LacA-like"/>
</dbReference>
<dbReference type="PANTHER" id="PTHR43017">
    <property type="entry name" value="GALACTOSIDE O-ACETYLTRANSFERASE"/>
    <property type="match status" value="1"/>
</dbReference>
<dbReference type="GO" id="GO:0008870">
    <property type="term" value="F:galactoside O-acetyltransferase activity"/>
    <property type="evidence" value="ECO:0007669"/>
    <property type="project" value="TreeGrafter"/>
</dbReference>
<keyword evidence="2 6" id="KW-0808">Transferase</keyword>